<name>A0A2M4DGS1_ANODA</name>
<dbReference type="EMBL" id="GGFL01012602">
    <property type="protein sequence ID" value="MBW76780.1"/>
    <property type="molecule type" value="Transcribed_RNA"/>
</dbReference>
<dbReference type="AlphaFoldDB" id="A0A2M4DGS1"/>
<feature type="region of interest" description="Disordered" evidence="1">
    <location>
        <begin position="66"/>
        <end position="87"/>
    </location>
</feature>
<feature type="compositionally biased region" description="Polar residues" evidence="1">
    <location>
        <begin position="77"/>
        <end position="87"/>
    </location>
</feature>
<protein>
    <submittedName>
        <fullName evidence="2">Putative secreted protein</fullName>
    </submittedName>
</protein>
<evidence type="ECO:0000256" key="1">
    <source>
        <dbReference type="SAM" id="MobiDB-lite"/>
    </source>
</evidence>
<accession>A0A2M4DGS1</accession>
<reference evidence="2" key="1">
    <citation type="submission" date="2018-01" db="EMBL/GenBank/DDBJ databases">
        <title>An insight into the sialome of Amazonian anophelines.</title>
        <authorList>
            <person name="Ribeiro J.M."/>
            <person name="Scarpassa V."/>
            <person name="Calvo E."/>
        </authorList>
    </citation>
    <scope>NUCLEOTIDE SEQUENCE</scope>
</reference>
<sequence>MVQLWGNRTVVTLAAILRPVAATRTWLRAMWLARRYPSPPTIRRSKRQRTKSLSLLPPVEEVWEGIPLSPPRGQPVRASSSITSSQT</sequence>
<organism evidence="2">
    <name type="scientific">Anopheles darlingi</name>
    <name type="common">Mosquito</name>
    <dbReference type="NCBI Taxonomy" id="43151"/>
    <lineage>
        <taxon>Eukaryota</taxon>
        <taxon>Metazoa</taxon>
        <taxon>Ecdysozoa</taxon>
        <taxon>Arthropoda</taxon>
        <taxon>Hexapoda</taxon>
        <taxon>Insecta</taxon>
        <taxon>Pterygota</taxon>
        <taxon>Neoptera</taxon>
        <taxon>Endopterygota</taxon>
        <taxon>Diptera</taxon>
        <taxon>Nematocera</taxon>
        <taxon>Culicoidea</taxon>
        <taxon>Culicidae</taxon>
        <taxon>Anophelinae</taxon>
        <taxon>Anopheles</taxon>
    </lineage>
</organism>
<evidence type="ECO:0000313" key="2">
    <source>
        <dbReference type="EMBL" id="MBW76780.1"/>
    </source>
</evidence>
<proteinExistence type="predicted"/>